<dbReference type="GO" id="GO:0004818">
    <property type="term" value="F:glutamate-tRNA ligase activity"/>
    <property type="evidence" value="ECO:0007669"/>
    <property type="project" value="UniProtKB-UniRule"/>
</dbReference>
<evidence type="ECO:0000256" key="3">
    <source>
        <dbReference type="ARBA" id="ARBA00022741"/>
    </source>
</evidence>
<comment type="catalytic activity">
    <reaction evidence="7">
        <text>tRNA(Glu) + L-glutamate + ATP = L-glutamyl-tRNA(Glu) + AMP + diphosphate</text>
        <dbReference type="Rhea" id="RHEA:23540"/>
        <dbReference type="Rhea" id="RHEA-COMP:9663"/>
        <dbReference type="Rhea" id="RHEA-COMP:9680"/>
        <dbReference type="ChEBI" id="CHEBI:29985"/>
        <dbReference type="ChEBI" id="CHEBI:30616"/>
        <dbReference type="ChEBI" id="CHEBI:33019"/>
        <dbReference type="ChEBI" id="CHEBI:78442"/>
        <dbReference type="ChEBI" id="CHEBI:78520"/>
        <dbReference type="ChEBI" id="CHEBI:456215"/>
        <dbReference type="EC" id="6.1.1.17"/>
    </reaction>
</comment>
<dbReference type="InterPro" id="IPR004527">
    <property type="entry name" value="Glu-tRNA-ligase_bac/mito"/>
</dbReference>
<dbReference type="SUPFAM" id="SSF52374">
    <property type="entry name" value="Nucleotidylyl transferase"/>
    <property type="match status" value="1"/>
</dbReference>
<dbReference type="Pfam" id="PF00749">
    <property type="entry name" value="tRNA-synt_1c"/>
    <property type="match status" value="2"/>
</dbReference>
<proteinExistence type="inferred from homology"/>
<comment type="caution">
    <text evidence="7">Lacks conserved residue(s) required for the propagation of feature annotation.</text>
</comment>
<dbReference type="Pfam" id="PF19269">
    <property type="entry name" value="Anticodon_2"/>
    <property type="match status" value="1"/>
</dbReference>
<feature type="domain" description="Glutamyl/glutaminyl-tRNA synthetase class Ib catalytic" evidence="8">
    <location>
        <begin position="20"/>
        <end position="122"/>
    </location>
</feature>
<evidence type="ECO:0000256" key="7">
    <source>
        <dbReference type="HAMAP-Rule" id="MF_00022"/>
    </source>
</evidence>
<dbReference type="InterPro" id="IPR014729">
    <property type="entry name" value="Rossmann-like_a/b/a_fold"/>
</dbReference>
<dbReference type="GO" id="GO:0008270">
    <property type="term" value="F:zinc ion binding"/>
    <property type="evidence" value="ECO:0007669"/>
    <property type="project" value="InterPro"/>
</dbReference>
<gene>
    <name evidence="7" type="primary">gltX</name>
    <name evidence="10" type="ORF">UT72_C0010G0003</name>
</gene>
<keyword evidence="6 7" id="KW-0030">Aminoacyl-tRNA synthetase</keyword>
<dbReference type="InterPro" id="IPR020751">
    <property type="entry name" value="aa-tRNA-synth_I_codon-bd_sub2"/>
</dbReference>
<dbReference type="HAMAP" id="MF_00022">
    <property type="entry name" value="Glu_tRNA_synth_type1"/>
    <property type="match status" value="1"/>
</dbReference>
<dbReference type="EC" id="6.1.1.17" evidence="7"/>
<dbReference type="InterPro" id="IPR033910">
    <property type="entry name" value="GluRS_core"/>
</dbReference>
<dbReference type="InterPro" id="IPR020061">
    <property type="entry name" value="Glu_tRNA_lig_a-bdl"/>
</dbReference>
<feature type="domain" description="Glutamyl/glutaminyl-tRNA synthetase class Ib catalytic" evidence="8">
    <location>
        <begin position="124"/>
        <end position="291"/>
    </location>
</feature>
<feature type="short sequence motif" description="'KMSKS' region" evidence="7">
    <location>
        <begin position="222"/>
        <end position="226"/>
    </location>
</feature>
<feature type="domain" description="Aminoacyl-tRNA synthetase class I anticodon-binding" evidence="9">
    <location>
        <begin position="319"/>
        <end position="445"/>
    </location>
</feature>
<keyword evidence="2 7" id="KW-0436">Ligase</keyword>
<dbReference type="Gene3D" id="3.90.800.10">
    <property type="entry name" value="Glutamyl-tRNA Synthetase, Domain 3"/>
    <property type="match status" value="1"/>
</dbReference>
<dbReference type="PANTHER" id="PTHR43311">
    <property type="entry name" value="GLUTAMATE--TRNA LIGASE"/>
    <property type="match status" value="1"/>
</dbReference>
<organism evidence="10 11">
    <name type="scientific">Candidatus Woesebacteria bacterium GW2011_GWB1_40_101</name>
    <dbReference type="NCBI Taxonomy" id="1618575"/>
    <lineage>
        <taxon>Bacteria</taxon>
        <taxon>Candidatus Woeseibacteriota</taxon>
    </lineage>
</organism>
<dbReference type="PATRIC" id="fig|1618575.3.peg.182"/>
<evidence type="ECO:0000259" key="9">
    <source>
        <dbReference type="Pfam" id="PF19269"/>
    </source>
</evidence>
<comment type="function">
    <text evidence="7">Catalyzes the attachment of glutamate to tRNA(Glu) in a two-step reaction: glutamate is first activated by ATP to form Glu-AMP and then transferred to the acceptor end of tRNA(Glu).</text>
</comment>
<dbReference type="Gene3D" id="1.10.10.350">
    <property type="match status" value="1"/>
</dbReference>
<comment type="subcellular location">
    <subcellularLocation>
        <location evidence="7">Cytoplasm</location>
    </subcellularLocation>
</comment>
<evidence type="ECO:0000256" key="5">
    <source>
        <dbReference type="ARBA" id="ARBA00022917"/>
    </source>
</evidence>
<dbReference type="GO" id="GO:0005829">
    <property type="term" value="C:cytosol"/>
    <property type="evidence" value="ECO:0007669"/>
    <property type="project" value="TreeGrafter"/>
</dbReference>
<dbReference type="Proteomes" id="UP000034687">
    <property type="component" value="Unassembled WGS sequence"/>
</dbReference>
<reference evidence="10 11" key="1">
    <citation type="journal article" date="2015" name="Nature">
        <title>rRNA introns, odd ribosomes, and small enigmatic genomes across a large radiation of phyla.</title>
        <authorList>
            <person name="Brown C.T."/>
            <person name="Hug L.A."/>
            <person name="Thomas B.C."/>
            <person name="Sharon I."/>
            <person name="Castelle C.J."/>
            <person name="Singh A."/>
            <person name="Wilkins M.J."/>
            <person name="Williams K.H."/>
            <person name="Banfield J.F."/>
        </authorList>
    </citation>
    <scope>NUCLEOTIDE SEQUENCE [LARGE SCALE GENOMIC DNA]</scope>
</reference>
<dbReference type="GO" id="GO:0005524">
    <property type="term" value="F:ATP binding"/>
    <property type="evidence" value="ECO:0007669"/>
    <property type="project" value="UniProtKB-UniRule"/>
</dbReference>
<dbReference type="PRINTS" id="PR00987">
    <property type="entry name" value="TRNASYNTHGLU"/>
</dbReference>
<sequence>MSISLSNAKIQWMTSLQETRVRIAPSPTGFAHVGTAYTALFNYAFAKKNKGVFILRLEDTDIKREVKGAQGAIYESLSWLGLSWDEGPDVGGKYGPYRQSERLETYQKKAKELVNSGMAYEEDGAIRFKNPGKDVGWKDLVHGEISFPGGEITDFVILKSDGYPTYNFSVVIDDILMEISHVIRGEEHISNTPRQLALYNAFKVSPPEFAHLPTLRNKDRKKLSKRRDPVDLRLFREQGYLPEALINFLCLLGWSHPDGKEIFSLKEFVALFDLKRVRAAGPIFDTEKLDWMNGEYIRRLDVDDLNSKFEIRNSKFKALNKDKKLAITSLVRDRVKRLDELDTMAGFFFEKPKVDKQSLALRAKKLFGENYKEHLESARRGLEEISEWDIETINAKLMDVVTKNNFKTGDFFMDLRVAIAGSRFTPPINDSIVILGKKETLDRLK</sequence>
<dbReference type="PANTHER" id="PTHR43311:SF2">
    <property type="entry name" value="GLUTAMATE--TRNA LIGASE, MITOCHONDRIAL-RELATED"/>
    <property type="match status" value="1"/>
</dbReference>
<evidence type="ECO:0000256" key="2">
    <source>
        <dbReference type="ARBA" id="ARBA00022598"/>
    </source>
</evidence>
<name>A0A0G0SX05_9BACT</name>
<evidence type="ECO:0000256" key="4">
    <source>
        <dbReference type="ARBA" id="ARBA00022840"/>
    </source>
</evidence>
<evidence type="ECO:0000259" key="8">
    <source>
        <dbReference type="Pfam" id="PF00749"/>
    </source>
</evidence>
<feature type="binding site" evidence="7">
    <location>
        <position position="225"/>
    </location>
    <ligand>
        <name>ATP</name>
        <dbReference type="ChEBI" id="CHEBI:30616"/>
    </ligand>
</feature>
<dbReference type="InterPro" id="IPR020058">
    <property type="entry name" value="Glu/Gln-tRNA-synth_Ib_cat-dom"/>
</dbReference>
<dbReference type="Gene3D" id="1.10.1160.10">
    <property type="entry name" value="Glutamyl-trna Synthetase, Domain 2"/>
    <property type="match status" value="1"/>
</dbReference>
<dbReference type="NCBIfam" id="TIGR00464">
    <property type="entry name" value="gltX_bact"/>
    <property type="match status" value="1"/>
</dbReference>
<keyword evidence="3 7" id="KW-0547">Nucleotide-binding</keyword>
<keyword evidence="4 7" id="KW-0067">ATP-binding</keyword>
<dbReference type="EMBL" id="LBXW01000010">
    <property type="protein sequence ID" value="KKR39345.1"/>
    <property type="molecule type" value="Genomic_DNA"/>
</dbReference>
<comment type="similarity">
    <text evidence="1 7">Belongs to the class-I aminoacyl-tRNA synthetase family. Glutamate--tRNA ligase type 1 subfamily.</text>
</comment>
<dbReference type="InterPro" id="IPR049940">
    <property type="entry name" value="GluQ/Sye"/>
</dbReference>
<dbReference type="GO" id="GO:0006424">
    <property type="term" value="P:glutamyl-tRNA aminoacylation"/>
    <property type="evidence" value="ECO:0007669"/>
    <property type="project" value="UniProtKB-UniRule"/>
</dbReference>
<accession>A0A0G0SX05</accession>
<dbReference type="SUPFAM" id="SSF48163">
    <property type="entry name" value="An anticodon-binding domain of class I aminoacyl-tRNA synthetases"/>
    <property type="match status" value="1"/>
</dbReference>
<dbReference type="InterPro" id="IPR045462">
    <property type="entry name" value="aa-tRNA-synth_I_cd-bd"/>
</dbReference>
<evidence type="ECO:0000313" key="10">
    <source>
        <dbReference type="EMBL" id="KKR39345.1"/>
    </source>
</evidence>
<feature type="short sequence motif" description="'HIGH' region" evidence="7">
    <location>
        <begin position="25"/>
        <end position="35"/>
    </location>
</feature>
<dbReference type="InterPro" id="IPR008925">
    <property type="entry name" value="aa_tRNA-synth_I_cd-bd_sf"/>
</dbReference>
<evidence type="ECO:0000256" key="1">
    <source>
        <dbReference type="ARBA" id="ARBA00007894"/>
    </source>
</evidence>
<dbReference type="GO" id="GO:0000049">
    <property type="term" value="F:tRNA binding"/>
    <property type="evidence" value="ECO:0007669"/>
    <property type="project" value="InterPro"/>
</dbReference>
<dbReference type="CDD" id="cd00808">
    <property type="entry name" value="GluRS_core"/>
    <property type="match status" value="1"/>
</dbReference>
<protein>
    <recommendedName>
        <fullName evidence="7">Glutamate--tRNA ligase</fullName>
        <ecNumber evidence="7">6.1.1.17</ecNumber>
    </recommendedName>
    <alternativeName>
        <fullName evidence="7">Glutamyl-tRNA synthetase</fullName>
        <shortName evidence="7">GluRS</shortName>
    </alternativeName>
</protein>
<dbReference type="Gene3D" id="3.40.50.620">
    <property type="entry name" value="HUPs"/>
    <property type="match status" value="2"/>
</dbReference>
<dbReference type="AlphaFoldDB" id="A0A0G0SX05"/>
<evidence type="ECO:0000256" key="6">
    <source>
        <dbReference type="ARBA" id="ARBA00023146"/>
    </source>
</evidence>
<keyword evidence="5 7" id="KW-0648">Protein biosynthesis</keyword>
<comment type="subunit">
    <text evidence="7">Monomer.</text>
</comment>
<keyword evidence="7" id="KW-0963">Cytoplasm</keyword>
<comment type="caution">
    <text evidence="10">The sequence shown here is derived from an EMBL/GenBank/DDBJ whole genome shotgun (WGS) entry which is preliminary data.</text>
</comment>
<dbReference type="InterPro" id="IPR000924">
    <property type="entry name" value="Glu/Gln-tRNA-synth"/>
</dbReference>
<evidence type="ECO:0000313" key="11">
    <source>
        <dbReference type="Proteomes" id="UP000034687"/>
    </source>
</evidence>